<name>A0A0L0S5J1_ALLM3</name>
<dbReference type="VEuPathDB" id="FungiDB:AMAG_04546"/>
<proteinExistence type="predicted"/>
<evidence type="ECO:0000256" key="1">
    <source>
        <dbReference type="SAM" id="Coils"/>
    </source>
</evidence>
<feature type="region of interest" description="Disordered" evidence="2">
    <location>
        <begin position="446"/>
        <end position="561"/>
    </location>
</feature>
<dbReference type="OMA" id="RARIFDQ"/>
<feature type="coiled-coil region" evidence="1">
    <location>
        <begin position="370"/>
        <end position="418"/>
    </location>
</feature>
<feature type="region of interest" description="Disordered" evidence="2">
    <location>
        <begin position="1"/>
        <end position="35"/>
    </location>
</feature>
<feature type="compositionally biased region" description="Low complexity" evidence="2">
    <location>
        <begin position="131"/>
        <end position="165"/>
    </location>
</feature>
<feature type="compositionally biased region" description="Low complexity" evidence="2">
    <location>
        <begin position="471"/>
        <end position="482"/>
    </location>
</feature>
<feature type="compositionally biased region" description="Low complexity" evidence="2">
    <location>
        <begin position="522"/>
        <end position="548"/>
    </location>
</feature>
<gene>
    <name evidence="3" type="ORF">AMAG_04546</name>
</gene>
<feature type="compositionally biased region" description="Pro residues" evidence="2">
    <location>
        <begin position="182"/>
        <end position="205"/>
    </location>
</feature>
<evidence type="ECO:0000313" key="3">
    <source>
        <dbReference type="EMBL" id="KNE57686.1"/>
    </source>
</evidence>
<feature type="compositionally biased region" description="Low complexity" evidence="2">
    <location>
        <begin position="500"/>
        <end position="509"/>
    </location>
</feature>
<dbReference type="EMBL" id="GG745332">
    <property type="protein sequence ID" value="KNE57686.1"/>
    <property type="molecule type" value="Genomic_DNA"/>
</dbReference>
<sequence length="676" mass="71899">MAGKKKKSNGAGGGTGGRGKKKKGKGGGKKGGKAAKVKLNDDDLKLLMLCLQVESKSQAVLFYRNWCKEQSIDLKILHQKAALSRKRQHTHLKSIDGTNDDLFGYTYGAYMFVDPSHALATRPTPDPLHDPGSSTSATASARSGPATGPGRTPTANARVRAAVTVISAISSMRPRRPSESVHPPPTPPTAPPRTPATPPGPPTPSSPVRSALPPRHGPVVHPGERPAPTAVVPIAAGRGADLVATSTAQQKAMPVPSLGDAPDIVVGIQAMRERVARRDMLVREIAGLDEYLVELRIQTSDKIIESLESQMQAIREELESAKAKFRDKVARIERRHKDAIHQTDAHAEERIRNVNQLATEAEIHRMSPIHTNIIDKHKRLQRELASIRAQEAALVAEVEALEAQVSSLQARNDVLIDANTIPDLSDARLGTSRARSTARAARDDATVLRVDSDGGGSGSRRRRVSGWTAGSRRTSSVRRNSSPGASDSRPPRSPRPRSPSTPSTPSSRRANIAVRRGSIVASSPDSDTTDSPPMSRSNSSSDAPPARRTAGEPAAPPARRMSSMTETLLAKFAVLAAGHRARAAAAAADDAAKAQAAAGKVDPVSEQLAAARGQVVAIVEHRCRRGEEGWDGWHAPLDLPPAMASQVTGLHLGVCGEGVDLVSRDRVDLGGARFYQ</sequence>
<protein>
    <submittedName>
        <fullName evidence="3">Uncharacterized protein</fullName>
    </submittedName>
</protein>
<evidence type="ECO:0000313" key="4">
    <source>
        <dbReference type="Proteomes" id="UP000054350"/>
    </source>
</evidence>
<keyword evidence="1" id="KW-0175">Coiled coil</keyword>
<dbReference type="AlphaFoldDB" id="A0A0L0S5J1"/>
<keyword evidence="4" id="KW-1185">Reference proteome</keyword>
<feature type="coiled-coil region" evidence="1">
    <location>
        <begin position="297"/>
        <end position="335"/>
    </location>
</feature>
<dbReference type="OrthoDB" id="10454948at2759"/>
<evidence type="ECO:0000256" key="2">
    <source>
        <dbReference type="SAM" id="MobiDB-lite"/>
    </source>
</evidence>
<accession>A0A0L0S5J1</accession>
<reference evidence="3 4" key="1">
    <citation type="submission" date="2009-11" db="EMBL/GenBank/DDBJ databases">
        <title>Annotation of Allomyces macrogynus ATCC 38327.</title>
        <authorList>
            <consortium name="The Broad Institute Genome Sequencing Platform"/>
            <person name="Russ C."/>
            <person name="Cuomo C."/>
            <person name="Burger G."/>
            <person name="Gray M.W."/>
            <person name="Holland P.W.H."/>
            <person name="King N."/>
            <person name="Lang F.B.F."/>
            <person name="Roger A.J."/>
            <person name="Ruiz-Trillo I."/>
            <person name="Young S.K."/>
            <person name="Zeng Q."/>
            <person name="Gargeya S."/>
            <person name="Fitzgerald M."/>
            <person name="Haas B."/>
            <person name="Abouelleil A."/>
            <person name="Alvarado L."/>
            <person name="Arachchi H.M."/>
            <person name="Berlin A."/>
            <person name="Chapman S.B."/>
            <person name="Gearin G."/>
            <person name="Goldberg J."/>
            <person name="Griggs A."/>
            <person name="Gujja S."/>
            <person name="Hansen M."/>
            <person name="Heiman D."/>
            <person name="Howarth C."/>
            <person name="Larimer J."/>
            <person name="Lui A."/>
            <person name="MacDonald P.J.P."/>
            <person name="McCowen C."/>
            <person name="Montmayeur A."/>
            <person name="Murphy C."/>
            <person name="Neiman D."/>
            <person name="Pearson M."/>
            <person name="Priest M."/>
            <person name="Roberts A."/>
            <person name="Saif S."/>
            <person name="Shea T."/>
            <person name="Sisk P."/>
            <person name="Stolte C."/>
            <person name="Sykes S."/>
            <person name="Wortman J."/>
            <person name="Nusbaum C."/>
            <person name="Birren B."/>
        </authorList>
    </citation>
    <scope>NUCLEOTIDE SEQUENCE [LARGE SCALE GENOMIC DNA]</scope>
    <source>
        <strain evidence="3 4">ATCC 38327</strain>
    </source>
</reference>
<feature type="compositionally biased region" description="Basic residues" evidence="2">
    <location>
        <begin position="18"/>
        <end position="35"/>
    </location>
</feature>
<reference evidence="4" key="2">
    <citation type="submission" date="2009-11" db="EMBL/GenBank/DDBJ databases">
        <title>The Genome Sequence of Allomyces macrogynus strain ATCC 38327.</title>
        <authorList>
            <consortium name="The Broad Institute Genome Sequencing Platform"/>
            <person name="Russ C."/>
            <person name="Cuomo C."/>
            <person name="Shea T."/>
            <person name="Young S.K."/>
            <person name="Zeng Q."/>
            <person name="Koehrsen M."/>
            <person name="Haas B."/>
            <person name="Borodovsky M."/>
            <person name="Guigo R."/>
            <person name="Alvarado L."/>
            <person name="Berlin A."/>
            <person name="Borenstein D."/>
            <person name="Chen Z."/>
            <person name="Engels R."/>
            <person name="Freedman E."/>
            <person name="Gellesch M."/>
            <person name="Goldberg J."/>
            <person name="Griggs A."/>
            <person name="Gujja S."/>
            <person name="Heiman D."/>
            <person name="Hepburn T."/>
            <person name="Howarth C."/>
            <person name="Jen D."/>
            <person name="Larson L."/>
            <person name="Lewis B."/>
            <person name="Mehta T."/>
            <person name="Park D."/>
            <person name="Pearson M."/>
            <person name="Roberts A."/>
            <person name="Saif S."/>
            <person name="Shenoy N."/>
            <person name="Sisk P."/>
            <person name="Stolte C."/>
            <person name="Sykes S."/>
            <person name="Walk T."/>
            <person name="White J."/>
            <person name="Yandava C."/>
            <person name="Burger G."/>
            <person name="Gray M.W."/>
            <person name="Holland P.W.H."/>
            <person name="King N."/>
            <person name="Lang F.B.F."/>
            <person name="Roger A.J."/>
            <person name="Ruiz-Trillo I."/>
            <person name="Lander E."/>
            <person name="Nusbaum C."/>
        </authorList>
    </citation>
    <scope>NUCLEOTIDE SEQUENCE [LARGE SCALE GENOMIC DNA]</scope>
    <source>
        <strain evidence="4">ATCC 38327</strain>
    </source>
</reference>
<organism evidence="3 4">
    <name type="scientific">Allomyces macrogynus (strain ATCC 38327)</name>
    <name type="common">Allomyces javanicus var. macrogynus</name>
    <dbReference type="NCBI Taxonomy" id="578462"/>
    <lineage>
        <taxon>Eukaryota</taxon>
        <taxon>Fungi</taxon>
        <taxon>Fungi incertae sedis</taxon>
        <taxon>Blastocladiomycota</taxon>
        <taxon>Blastocladiomycetes</taxon>
        <taxon>Blastocladiales</taxon>
        <taxon>Blastocladiaceae</taxon>
        <taxon>Allomyces</taxon>
    </lineage>
</organism>
<feature type="region of interest" description="Disordered" evidence="2">
    <location>
        <begin position="121"/>
        <end position="226"/>
    </location>
</feature>
<dbReference type="Proteomes" id="UP000054350">
    <property type="component" value="Unassembled WGS sequence"/>
</dbReference>